<keyword evidence="4" id="KW-1185">Reference proteome</keyword>
<reference evidence="3 4" key="1">
    <citation type="submission" date="2013-04" db="EMBL/GenBank/DDBJ databases">
        <title>Complete genome sequence of Corynebacterium humireducens DSM 45392(T), isolated from a wastewater-fed microbial fuel cell.</title>
        <authorList>
            <person name="Ruckert C."/>
            <person name="Albersmeier A."/>
            <person name="Kalinowski J."/>
        </authorList>
    </citation>
    <scope>NUCLEOTIDE SEQUENCE [LARGE SCALE GENOMIC DNA]</scope>
    <source>
        <strain evidence="4">MFC-5</strain>
    </source>
</reference>
<dbReference type="Pfam" id="PF00188">
    <property type="entry name" value="CAP"/>
    <property type="match status" value="1"/>
</dbReference>
<dbReference type="EMBL" id="CP005286">
    <property type="protein sequence ID" value="AJE34077.1"/>
    <property type="molecule type" value="Genomic_DNA"/>
</dbReference>
<evidence type="ECO:0000313" key="4">
    <source>
        <dbReference type="Proteomes" id="UP000031524"/>
    </source>
</evidence>
<dbReference type="RefSeq" id="WP_052437908.1">
    <property type="nucleotide sequence ID" value="NZ_BCSU01000001.1"/>
</dbReference>
<feature type="domain" description="SCP" evidence="2">
    <location>
        <begin position="52"/>
        <end position="163"/>
    </location>
</feature>
<proteinExistence type="predicted"/>
<dbReference type="SUPFAM" id="SSF55797">
    <property type="entry name" value="PR-1-like"/>
    <property type="match status" value="1"/>
</dbReference>
<evidence type="ECO:0000256" key="1">
    <source>
        <dbReference type="SAM" id="SignalP"/>
    </source>
</evidence>
<feature type="chain" id="PRO_5002113650" evidence="1">
    <location>
        <begin position="28"/>
        <end position="166"/>
    </location>
</feature>
<dbReference type="HOGENOM" id="CLU_048111_3_2_11"/>
<dbReference type="InterPro" id="IPR035940">
    <property type="entry name" value="CAP_sf"/>
</dbReference>
<accession>A0A0B5DAT5</accession>
<protein>
    <submittedName>
        <fullName evidence="3">Cysteine-rich secretory family protein</fullName>
    </submittedName>
</protein>
<feature type="signal peptide" evidence="1">
    <location>
        <begin position="1"/>
        <end position="27"/>
    </location>
</feature>
<dbReference type="Gene3D" id="3.40.33.10">
    <property type="entry name" value="CAP"/>
    <property type="match status" value="1"/>
</dbReference>
<dbReference type="PANTHER" id="PTHR31157">
    <property type="entry name" value="SCP DOMAIN-CONTAINING PROTEIN"/>
    <property type="match status" value="1"/>
</dbReference>
<evidence type="ECO:0000259" key="2">
    <source>
        <dbReference type="Pfam" id="PF00188"/>
    </source>
</evidence>
<dbReference type="AlphaFoldDB" id="A0A0B5DAT5"/>
<dbReference type="CDD" id="cd05379">
    <property type="entry name" value="CAP_bacterial"/>
    <property type="match status" value="1"/>
</dbReference>
<gene>
    <name evidence="3" type="ORF">B842_11150</name>
</gene>
<organism evidence="3 4">
    <name type="scientific">Corynebacterium humireducens NBRC 106098 = DSM 45392</name>
    <dbReference type="NCBI Taxonomy" id="1223515"/>
    <lineage>
        <taxon>Bacteria</taxon>
        <taxon>Bacillati</taxon>
        <taxon>Actinomycetota</taxon>
        <taxon>Actinomycetes</taxon>
        <taxon>Mycobacteriales</taxon>
        <taxon>Corynebacteriaceae</taxon>
        <taxon>Corynebacterium</taxon>
    </lineage>
</organism>
<dbReference type="PANTHER" id="PTHR31157:SF1">
    <property type="entry name" value="SCP DOMAIN-CONTAINING PROTEIN"/>
    <property type="match status" value="1"/>
</dbReference>
<evidence type="ECO:0000313" key="3">
    <source>
        <dbReference type="EMBL" id="AJE34077.1"/>
    </source>
</evidence>
<dbReference type="Proteomes" id="UP000031524">
    <property type="component" value="Chromosome"/>
</dbReference>
<name>A0A0B5DAT5_9CORY</name>
<sequence>MSRTRNIAVVALSASLAVSALPAVATANPLAGSSQSPYAALADHSGIQAALLHETNVYRASRGLAPLSSHHMLDNVAQSWSETMASQRHLRHNPSYVNHYPSSWRKAAENVGTFNQSVAARDMLQAWLNSPSHRRNVENPEFTHVGVGWATSSDGSVYATQNFAAL</sequence>
<keyword evidence="1" id="KW-0732">Signal</keyword>
<dbReference type="InterPro" id="IPR014044">
    <property type="entry name" value="CAP_dom"/>
</dbReference>
<dbReference type="KEGG" id="chm:B842_11150"/>
<dbReference type="OrthoDB" id="68195at2"/>